<evidence type="ECO:0000256" key="1">
    <source>
        <dbReference type="ARBA" id="ARBA00010507"/>
    </source>
</evidence>
<dbReference type="PANTHER" id="PTHR23257:SF821">
    <property type="entry name" value="ATP BINDING PROTEIN"/>
    <property type="match status" value="1"/>
</dbReference>
<feature type="binding site" evidence="10">
    <location>
        <position position="717"/>
    </location>
    <ligand>
        <name>ATP</name>
        <dbReference type="ChEBI" id="CHEBI:30616"/>
    </ligand>
</feature>
<dbReference type="InterPro" id="IPR011009">
    <property type="entry name" value="Kinase-like_dom_sf"/>
</dbReference>
<evidence type="ECO:0000256" key="3">
    <source>
        <dbReference type="ARBA" id="ARBA00022527"/>
    </source>
</evidence>
<gene>
    <name evidence="13" type="ORF">SASPL_130073</name>
</gene>
<accession>A0A8X8X505</accession>
<dbReference type="EMBL" id="PNBA02000011">
    <property type="protein sequence ID" value="KAG6407091.1"/>
    <property type="molecule type" value="Genomic_DNA"/>
</dbReference>
<dbReference type="CDD" id="cd13999">
    <property type="entry name" value="STKc_MAP3K-like"/>
    <property type="match status" value="1"/>
</dbReference>
<protein>
    <recommendedName>
        <fullName evidence="2">non-specific serine/threonine protein kinase</fullName>
        <ecNumber evidence="2">2.7.11.1</ecNumber>
    </recommendedName>
</protein>
<dbReference type="Gene3D" id="1.10.510.10">
    <property type="entry name" value="Transferase(Phosphotransferase) domain 1"/>
    <property type="match status" value="1"/>
</dbReference>
<feature type="region of interest" description="Disordered" evidence="11">
    <location>
        <begin position="630"/>
        <end position="654"/>
    </location>
</feature>
<dbReference type="Pfam" id="PF14381">
    <property type="entry name" value="EDR1_CTR1_ARMC3_pept"/>
    <property type="match status" value="1"/>
</dbReference>
<feature type="domain" description="Protein kinase" evidence="12">
    <location>
        <begin position="690"/>
        <end position="944"/>
    </location>
</feature>
<evidence type="ECO:0000256" key="2">
    <source>
        <dbReference type="ARBA" id="ARBA00012513"/>
    </source>
</evidence>
<evidence type="ECO:0000259" key="12">
    <source>
        <dbReference type="PROSITE" id="PS50011"/>
    </source>
</evidence>
<dbReference type="GO" id="GO:0005524">
    <property type="term" value="F:ATP binding"/>
    <property type="evidence" value="ECO:0007669"/>
    <property type="project" value="UniProtKB-UniRule"/>
</dbReference>
<evidence type="ECO:0000256" key="9">
    <source>
        <dbReference type="ARBA" id="ARBA00048679"/>
    </source>
</evidence>
<dbReference type="SMART" id="SM00220">
    <property type="entry name" value="S_TKc"/>
    <property type="match status" value="1"/>
</dbReference>
<dbReference type="PROSITE" id="PS00108">
    <property type="entry name" value="PROTEIN_KINASE_ST"/>
    <property type="match status" value="1"/>
</dbReference>
<dbReference type="Proteomes" id="UP000298416">
    <property type="component" value="Unassembled WGS sequence"/>
</dbReference>
<evidence type="ECO:0000256" key="4">
    <source>
        <dbReference type="ARBA" id="ARBA00022679"/>
    </source>
</evidence>
<feature type="region of interest" description="Disordered" evidence="11">
    <location>
        <begin position="95"/>
        <end position="119"/>
    </location>
</feature>
<comment type="catalytic activity">
    <reaction evidence="9">
        <text>L-seryl-[protein] + ATP = O-phospho-L-seryl-[protein] + ADP + H(+)</text>
        <dbReference type="Rhea" id="RHEA:17989"/>
        <dbReference type="Rhea" id="RHEA-COMP:9863"/>
        <dbReference type="Rhea" id="RHEA-COMP:11604"/>
        <dbReference type="ChEBI" id="CHEBI:15378"/>
        <dbReference type="ChEBI" id="CHEBI:29999"/>
        <dbReference type="ChEBI" id="CHEBI:30616"/>
        <dbReference type="ChEBI" id="CHEBI:83421"/>
        <dbReference type="ChEBI" id="CHEBI:456216"/>
        <dbReference type="EC" id="2.7.11.1"/>
    </reaction>
</comment>
<feature type="compositionally biased region" description="Basic and acidic residues" evidence="11">
    <location>
        <begin position="100"/>
        <end position="112"/>
    </location>
</feature>
<organism evidence="13">
    <name type="scientific">Salvia splendens</name>
    <name type="common">Scarlet sage</name>
    <dbReference type="NCBI Taxonomy" id="180675"/>
    <lineage>
        <taxon>Eukaryota</taxon>
        <taxon>Viridiplantae</taxon>
        <taxon>Streptophyta</taxon>
        <taxon>Embryophyta</taxon>
        <taxon>Tracheophyta</taxon>
        <taxon>Spermatophyta</taxon>
        <taxon>Magnoliopsida</taxon>
        <taxon>eudicotyledons</taxon>
        <taxon>Gunneridae</taxon>
        <taxon>Pentapetalae</taxon>
        <taxon>asterids</taxon>
        <taxon>lamiids</taxon>
        <taxon>Lamiales</taxon>
        <taxon>Lamiaceae</taxon>
        <taxon>Nepetoideae</taxon>
        <taxon>Mentheae</taxon>
        <taxon>Salviinae</taxon>
        <taxon>Salvia</taxon>
        <taxon>Salvia subgen. Calosphace</taxon>
        <taxon>core Calosphace</taxon>
    </lineage>
</organism>
<dbReference type="PANTHER" id="PTHR23257">
    <property type="entry name" value="SERINE-THREONINE PROTEIN KINASE"/>
    <property type="match status" value="1"/>
</dbReference>
<dbReference type="Gene3D" id="3.30.200.20">
    <property type="entry name" value="Phosphorylase Kinase, domain 1"/>
    <property type="match status" value="1"/>
</dbReference>
<keyword evidence="3" id="KW-0723">Serine/threonine-protein kinase</keyword>
<dbReference type="PROSITE" id="PS00107">
    <property type="entry name" value="PROTEIN_KINASE_ATP"/>
    <property type="match status" value="1"/>
</dbReference>
<evidence type="ECO:0000313" key="14">
    <source>
        <dbReference type="Proteomes" id="UP000298416"/>
    </source>
</evidence>
<evidence type="ECO:0000313" key="13">
    <source>
        <dbReference type="EMBL" id="KAG6407091.1"/>
    </source>
</evidence>
<dbReference type="GO" id="GO:0004674">
    <property type="term" value="F:protein serine/threonine kinase activity"/>
    <property type="evidence" value="ECO:0007669"/>
    <property type="project" value="UniProtKB-KW"/>
</dbReference>
<keyword evidence="4" id="KW-0808">Transferase</keyword>
<comment type="caution">
    <text evidence="13">The sequence shown here is derived from an EMBL/GenBank/DDBJ whole genome shotgun (WGS) entry which is preliminary data.</text>
</comment>
<dbReference type="SUPFAM" id="SSF56112">
    <property type="entry name" value="Protein kinase-like (PK-like)"/>
    <property type="match status" value="1"/>
</dbReference>
<evidence type="ECO:0000256" key="5">
    <source>
        <dbReference type="ARBA" id="ARBA00022741"/>
    </source>
</evidence>
<dbReference type="PROSITE" id="PS50011">
    <property type="entry name" value="PROTEIN_KINASE_DOM"/>
    <property type="match status" value="1"/>
</dbReference>
<keyword evidence="5 10" id="KW-0547">Nucleotide-binding</keyword>
<dbReference type="FunFam" id="3.30.200.20:FF:000060">
    <property type="entry name" value="Serine/threonine-protein kinase isoform 1"/>
    <property type="match status" value="1"/>
</dbReference>
<feature type="compositionally biased region" description="Polar residues" evidence="11">
    <location>
        <begin position="632"/>
        <end position="650"/>
    </location>
</feature>
<name>A0A8X8X505_SALSN</name>
<dbReference type="Pfam" id="PF07714">
    <property type="entry name" value="PK_Tyr_Ser-Thr"/>
    <property type="match status" value="1"/>
</dbReference>
<evidence type="ECO:0000256" key="6">
    <source>
        <dbReference type="ARBA" id="ARBA00022777"/>
    </source>
</evidence>
<dbReference type="InterPro" id="IPR001245">
    <property type="entry name" value="Ser-Thr/Tyr_kinase_cat_dom"/>
</dbReference>
<dbReference type="InterPro" id="IPR050167">
    <property type="entry name" value="Ser_Thr_protein_kinase"/>
</dbReference>
<sequence>MLSRNLILQPDCIEEASSNPADVLSCCDTCWIQMQFNFRAKICRRSGNWILVAVSLLFCVRLENLMVINAEAVDVTVIYGPPLRSRKIIMDMENTQGDTESSHHRSPGDQPRRSVSLDYSNMRNEELSDEEKYDISSCTSATQILWSTGMLSEPIPNGFYSIVADKKLKDLYKALPTIDDLHALETNGFKADIILVDAEKDKKLSKLKQYTVALVNGLHGNPPAIIKKIAGLVSDVYKRPNLDLSPKKAVPEAALPLSENGGIQLLGQIKYGSCRPRAILFKVLADSVGLESRLVVGLPTEGYSECVDSYKHLSVLVVLNSVEFLVDLMRFPGQLIPRSSKAIYMTHISATGESDSADYDSCDSPMEPNSPLYGVSERVEAQSAEKEDGLMQYRREASSNAAGPSLRNMMLLRTQSIDRKFSLSQSEPNVADSFWKSQRKTLASHRTANPSVNSYDSRVLLKYWFLLSSAFPNARMLHFLGFLKAKFGKPFRLFMVNKLVTLPEKSYGHSLYLWKQSEDIVMLVSADYEPHLKSEGTSSHTHRLRRRSMSMTPEISDEIVRAVRAMNESMKQNRPLPKLEDSSSESLGSNTKHSTDQTKYYLMGNWIQLDDLGKASDEMSSLYALQRHHSSQKAVPSSSHEYASKSAQGSGNHGVTEEMLSTWNKVLGLPIFHNKPLLPYEEWNIDFSELTVGTRVGIGFFGEVFRGIWNGTEVAIKVFLEQDLTAENMEDFCNEISILSRLRHPNVILFLGACMKPPQLSLVTEYMEMGSLYYLIHLSSQKNKLSWRRRIKMLRDICRGLMCIHRMKIIHHDLKSANCLVSKHWTVKICDFGLSRITTDEPIKSSSGGTPEWMAPEVIRNEPFTEKCDIFSLGVIIWELYTLNRPWDGMPPDRVIHAIAKEGLRLEMPQGPVGRLIADCWAEPHARPSCEEILARLLDCELQP</sequence>
<evidence type="ECO:0000256" key="8">
    <source>
        <dbReference type="ARBA" id="ARBA00047899"/>
    </source>
</evidence>
<reference evidence="13" key="1">
    <citation type="submission" date="2018-01" db="EMBL/GenBank/DDBJ databases">
        <authorList>
            <person name="Mao J.F."/>
        </authorList>
    </citation>
    <scope>NUCLEOTIDE SEQUENCE</scope>
    <source>
        <strain evidence="13">Huo1</strain>
        <tissue evidence="13">Leaf</tissue>
    </source>
</reference>
<dbReference type="InterPro" id="IPR055164">
    <property type="entry name" value="EDR1/CTR1/ARMC3-like_pept-like"/>
</dbReference>
<evidence type="ECO:0000256" key="10">
    <source>
        <dbReference type="PROSITE-ProRule" id="PRU10141"/>
    </source>
</evidence>
<comment type="catalytic activity">
    <reaction evidence="8">
        <text>L-threonyl-[protein] + ATP = O-phospho-L-threonyl-[protein] + ADP + H(+)</text>
        <dbReference type="Rhea" id="RHEA:46608"/>
        <dbReference type="Rhea" id="RHEA-COMP:11060"/>
        <dbReference type="Rhea" id="RHEA-COMP:11605"/>
        <dbReference type="ChEBI" id="CHEBI:15378"/>
        <dbReference type="ChEBI" id="CHEBI:30013"/>
        <dbReference type="ChEBI" id="CHEBI:30616"/>
        <dbReference type="ChEBI" id="CHEBI:61977"/>
        <dbReference type="ChEBI" id="CHEBI:456216"/>
        <dbReference type="EC" id="2.7.11.1"/>
    </reaction>
</comment>
<comment type="similarity">
    <text evidence="1">Belongs to the protein kinase superfamily. TKL Ser/Thr protein kinase family. RAF subfamily.</text>
</comment>
<keyword evidence="14" id="KW-1185">Reference proteome</keyword>
<dbReference type="InterPro" id="IPR008271">
    <property type="entry name" value="Ser/Thr_kinase_AS"/>
</dbReference>
<dbReference type="EC" id="2.7.11.1" evidence="2"/>
<dbReference type="InterPro" id="IPR000719">
    <property type="entry name" value="Prot_kinase_dom"/>
</dbReference>
<dbReference type="AlphaFoldDB" id="A0A8X8X505"/>
<feature type="region of interest" description="Disordered" evidence="11">
    <location>
        <begin position="570"/>
        <end position="593"/>
    </location>
</feature>
<dbReference type="GO" id="GO:0005737">
    <property type="term" value="C:cytoplasm"/>
    <property type="evidence" value="ECO:0007669"/>
    <property type="project" value="TreeGrafter"/>
</dbReference>
<evidence type="ECO:0000256" key="7">
    <source>
        <dbReference type="ARBA" id="ARBA00022840"/>
    </source>
</evidence>
<dbReference type="GO" id="GO:0007165">
    <property type="term" value="P:signal transduction"/>
    <property type="evidence" value="ECO:0007669"/>
    <property type="project" value="TreeGrafter"/>
</dbReference>
<proteinExistence type="inferred from homology"/>
<reference evidence="13" key="2">
    <citation type="submission" date="2020-08" db="EMBL/GenBank/DDBJ databases">
        <title>Plant Genome Project.</title>
        <authorList>
            <person name="Zhang R.-G."/>
        </authorList>
    </citation>
    <scope>NUCLEOTIDE SEQUENCE</scope>
    <source>
        <strain evidence="13">Huo1</strain>
        <tissue evidence="13">Leaf</tissue>
    </source>
</reference>
<evidence type="ECO:0000256" key="11">
    <source>
        <dbReference type="SAM" id="MobiDB-lite"/>
    </source>
</evidence>
<keyword evidence="6" id="KW-0418">Kinase</keyword>
<keyword evidence="7 10" id="KW-0067">ATP-binding</keyword>
<dbReference type="InterPro" id="IPR017441">
    <property type="entry name" value="Protein_kinase_ATP_BS"/>
</dbReference>